<dbReference type="OrthoDB" id="2414723at2759"/>
<dbReference type="PANTHER" id="PTHR14499">
    <property type="entry name" value="POTASSIUM CHANNEL TETRAMERIZATION DOMAIN-CONTAINING"/>
    <property type="match status" value="1"/>
</dbReference>
<dbReference type="InterPro" id="IPR003131">
    <property type="entry name" value="T1-type_BTB"/>
</dbReference>
<evidence type="ECO:0000256" key="7">
    <source>
        <dbReference type="ARBA" id="ARBA00034100"/>
    </source>
</evidence>
<accession>A0A0N4UFC6</accession>
<dbReference type="Gene3D" id="3.30.710.10">
    <property type="entry name" value="Potassium Channel Kv1.1, Chain A"/>
    <property type="match status" value="1"/>
</dbReference>
<dbReference type="PANTHER" id="PTHR14499:SF136">
    <property type="entry name" value="GH08630P"/>
    <property type="match status" value="1"/>
</dbReference>
<evidence type="ECO:0000256" key="3">
    <source>
        <dbReference type="ARBA" id="ARBA00023018"/>
    </source>
</evidence>
<dbReference type="Proteomes" id="UP000274756">
    <property type="component" value="Unassembled WGS sequence"/>
</dbReference>
<organism evidence="12 14">
    <name type="scientific">Dracunculus medinensis</name>
    <name type="common">Guinea worm</name>
    <dbReference type="NCBI Taxonomy" id="318479"/>
    <lineage>
        <taxon>Eukaryota</taxon>
        <taxon>Metazoa</taxon>
        <taxon>Ecdysozoa</taxon>
        <taxon>Nematoda</taxon>
        <taxon>Chromadorea</taxon>
        <taxon>Rhabditida</taxon>
        <taxon>Spirurina</taxon>
        <taxon>Dracunculoidea</taxon>
        <taxon>Dracunculidae</taxon>
        <taxon>Dracunculus</taxon>
    </lineage>
</organism>
<dbReference type="SMART" id="SM00225">
    <property type="entry name" value="BTB"/>
    <property type="match status" value="1"/>
</dbReference>
<dbReference type="SUPFAM" id="SSF54695">
    <property type="entry name" value="POZ domain"/>
    <property type="match status" value="1"/>
</dbReference>
<evidence type="ECO:0000313" key="13">
    <source>
        <dbReference type="Proteomes" id="UP000274756"/>
    </source>
</evidence>
<dbReference type="GO" id="GO:0045211">
    <property type="term" value="C:postsynaptic membrane"/>
    <property type="evidence" value="ECO:0007669"/>
    <property type="project" value="UniProtKB-SubCell"/>
</dbReference>
<keyword evidence="4" id="KW-0472">Membrane</keyword>
<dbReference type="STRING" id="318479.A0A0N4UFC6"/>
<evidence type="ECO:0000256" key="6">
    <source>
        <dbReference type="ARBA" id="ARBA00023273"/>
    </source>
</evidence>
<comment type="subcellular location">
    <subcellularLocation>
        <location evidence="7">Postsynaptic cell membrane</location>
    </subcellularLocation>
    <subcellularLocation>
        <location evidence="8">Presynaptic cell membrane</location>
    </subcellularLocation>
</comment>
<keyword evidence="13" id="KW-1185">Reference proteome</keyword>
<feature type="domain" description="BTB" evidence="10">
    <location>
        <begin position="5"/>
        <end position="82"/>
    </location>
</feature>
<evidence type="ECO:0000256" key="1">
    <source>
        <dbReference type="ARBA" id="ARBA00022475"/>
    </source>
</evidence>
<dbReference type="InterPro" id="IPR000210">
    <property type="entry name" value="BTB/POZ_dom"/>
</dbReference>
<keyword evidence="5" id="KW-0628">Postsynaptic cell membrane</keyword>
<dbReference type="GO" id="GO:0051260">
    <property type="term" value="P:protein homooligomerization"/>
    <property type="evidence" value="ECO:0007669"/>
    <property type="project" value="InterPro"/>
</dbReference>
<dbReference type="EMBL" id="UYYG01001182">
    <property type="protein sequence ID" value="VDN59452.1"/>
    <property type="molecule type" value="Genomic_DNA"/>
</dbReference>
<keyword evidence="3" id="KW-0770">Synapse</keyword>
<dbReference type="AlphaFoldDB" id="A0A0N4UFC6"/>
<evidence type="ECO:0000256" key="8">
    <source>
        <dbReference type="ARBA" id="ARBA00034111"/>
    </source>
</evidence>
<reference evidence="11 13" key="2">
    <citation type="submission" date="2018-11" db="EMBL/GenBank/DDBJ databases">
        <authorList>
            <consortium name="Pathogen Informatics"/>
        </authorList>
    </citation>
    <scope>NUCLEOTIDE SEQUENCE [LARGE SCALE GENOMIC DNA]</scope>
</reference>
<dbReference type="Pfam" id="PF23110">
    <property type="entry name" value="H1_KCTD8_12_16"/>
    <property type="match status" value="1"/>
</dbReference>
<dbReference type="InterPro" id="IPR057093">
    <property type="entry name" value="H1_KCTD8_12_16"/>
</dbReference>
<sequence length="276" mass="31945">MTSDSNQIIQLNVGGISFSTMKETLLREPNSFFETLFVPEKLEKVSKFAILLANGSYFIDRDGYLFTFILDYLRNGRLIVPQNFDNLIRLRDEAEFYQLYNLKKYLDNYAVKKKSNDFSGILENGGYITLGYRGTFAFGRDGQSDVKFRKLQRILVCGKVTLCRDVFGDTLNDSRDPDRDEYERYTSRLYLKHQSLEKACDMLAEKGFKLVATCCSGANGLTPIGLTMCSNQNTINQQELMHQRNSSEYEEQRWAHYTEYIFYREPMYAGGILSIQ</sequence>
<evidence type="ECO:0000313" key="14">
    <source>
        <dbReference type="WBParaSite" id="DME_0000612901-mRNA-1"/>
    </source>
</evidence>
<reference evidence="14" key="1">
    <citation type="submission" date="2017-02" db="UniProtKB">
        <authorList>
            <consortium name="WormBaseParasite"/>
        </authorList>
    </citation>
    <scope>IDENTIFICATION</scope>
</reference>
<evidence type="ECO:0000256" key="5">
    <source>
        <dbReference type="ARBA" id="ARBA00023257"/>
    </source>
</evidence>
<comment type="function">
    <text evidence="9">Auxiliary subunit of GABA-B receptors that determine the pharmacology and kinetics of the receptor response. Increases agonist potency and markedly alter the G-protein signaling of the receptors by accelerating onset and promoting desensitization.</text>
</comment>
<dbReference type="InterPro" id="IPR011333">
    <property type="entry name" value="SKP1/BTB/POZ_sf"/>
</dbReference>
<dbReference type="GO" id="GO:0042734">
    <property type="term" value="C:presynaptic membrane"/>
    <property type="evidence" value="ECO:0007669"/>
    <property type="project" value="UniProtKB-SubCell"/>
</dbReference>
<evidence type="ECO:0000256" key="2">
    <source>
        <dbReference type="ARBA" id="ARBA00022553"/>
    </source>
</evidence>
<evidence type="ECO:0000256" key="4">
    <source>
        <dbReference type="ARBA" id="ARBA00023136"/>
    </source>
</evidence>
<evidence type="ECO:0000313" key="12">
    <source>
        <dbReference type="Proteomes" id="UP000038040"/>
    </source>
</evidence>
<dbReference type="WBParaSite" id="DME_0000612901-mRNA-1">
    <property type="protein sequence ID" value="DME_0000612901-mRNA-1"/>
    <property type="gene ID" value="DME_0000612901"/>
</dbReference>
<proteinExistence type="predicted"/>
<dbReference type="CDD" id="cd22204">
    <property type="entry name" value="H1_KCTD12-like"/>
    <property type="match status" value="1"/>
</dbReference>
<gene>
    <name evidence="11" type="ORF">DME_LOCUS9425</name>
</gene>
<dbReference type="Pfam" id="PF02214">
    <property type="entry name" value="BTB_2"/>
    <property type="match status" value="1"/>
</dbReference>
<evidence type="ECO:0000313" key="11">
    <source>
        <dbReference type="EMBL" id="VDN59452.1"/>
    </source>
</evidence>
<dbReference type="PROSITE" id="PS50097">
    <property type="entry name" value="BTB"/>
    <property type="match status" value="1"/>
</dbReference>
<keyword evidence="6" id="KW-0966">Cell projection</keyword>
<protein>
    <submittedName>
        <fullName evidence="14">BTB domain-containing protein</fullName>
    </submittedName>
</protein>
<evidence type="ECO:0000256" key="9">
    <source>
        <dbReference type="ARBA" id="ARBA00057758"/>
    </source>
</evidence>
<name>A0A0N4UFC6_DRAME</name>
<keyword evidence="2" id="KW-0597">Phosphoprotein</keyword>
<keyword evidence="1" id="KW-1003">Cell membrane</keyword>
<dbReference type="Proteomes" id="UP000038040">
    <property type="component" value="Unplaced"/>
</dbReference>
<evidence type="ECO:0000259" key="10">
    <source>
        <dbReference type="PROSITE" id="PS50097"/>
    </source>
</evidence>